<evidence type="ECO:0000313" key="2">
    <source>
        <dbReference type="Proteomes" id="UP000035661"/>
    </source>
</evidence>
<dbReference type="Gene3D" id="3.90.1200.10">
    <property type="match status" value="1"/>
</dbReference>
<organism evidence="1 2">
    <name type="scientific">Spiroplasma eriocheiris</name>
    <dbReference type="NCBI Taxonomy" id="315358"/>
    <lineage>
        <taxon>Bacteria</taxon>
        <taxon>Bacillati</taxon>
        <taxon>Mycoplasmatota</taxon>
        <taxon>Mollicutes</taxon>
        <taxon>Entomoplasmatales</taxon>
        <taxon>Spiroplasmataceae</taxon>
        <taxon>Spiroplasma</taxon>
    </lineage>
</organism>
<dbReference type="Proteomes" id="UP000035661">
    <property type="component" value="Chromosome"/>
</dbReference>
<dbReference type="PANTHER" id="PTHR40086">
    <property type="entry name" value="PHOSPHOTRANSFERASE YTMP-RELATED"/>
    <property type="match status" value="1"/>
</dbReference>
<dbReference type="PANTHER" id="PTHR40086:SF1">
    <property type="entry name" value="CELL CYCLE REGULATOR CCRZ"/>
    <property type="match status" value="1"/>
</dbReference>
<protein>
    <submittedName>
        <fullName evidence="1">Putative choline kinase</fullName>
    </submittedName>
</protein>
<dbReference type="KEGG" id="seri:SERIO_v1c07060"/>
<dbReference type="GO" id="GO:0016301">
    <property type="term" value="F:kinase activity"/>
    <property type="evidence" value="ECO:0007669"/>
    <property type="project" value="UniProtKB-KW"/>
</dbReference>
<dbReference type="STRING" id="315358.SERIO_v1c07060"/>
<gene>
    <name evidence="1" type="ORF">SERIO_v1c07060</name>
</gene>
<keyword evidence="1" id="KW-0808">Transferase</keyword>
<dbReference type="Pfam" id="PF01633">
    <property type="entry name" value="Choline_kinase"/>
    <property type="match status" value="1"/>
</dbReference>
<keyword evidence="2" id="KW-1185">Reference proteome</keyword>
<dbReference type="InterPro" id="IPR011009">
    <property type="entry name" value="Kinase-like_dom_sf"/>
</dbReference>
<dbReference type="PATRIC" id="fig|743698.3.peg.707"/>
<keyword evidence="1" id="KW-0418">Kinase</keyword>
<dbReference type="EMBL" id="CP011856">
    <property type="protein sequence ID" value="AKM54270.1"/>
    <property type="molecule type" value="Genomic_DNA"/>
</dbReference>
<sequence length="261" mass="31300">MKFEQGEKLNKGLTNINYRWGEFFVRYEQPFTRVFLDHENEINVLNALQHQNINLEIVETGYDDDHFYVITKYYPNCLTLGQTGLGRSNLTRVSYLIKKLHQVDVRNYNIKKFNPHVFLQTIKQHIKKNIYNLDQEENLINPALYQPINNPVLCHNDLTSDNFIFIANRLYLIDYEYAMLNDPLFDIASFASETLTQSADIKYWFDQFNLTAVEHQRVVDWMYYQNILWIYWANYMYEHTNNATFLNIMEAKYQKLKNPTL</sequence>
<proteinExistence type="predicted"/>
<reference evidence="1 2" key="1">
    <citation type="journal article" date="2015" name="Genome Biol. Evol.">
        <title>Found and Lost: The Fates of Horizontally Acquired Genes in Arthropod-Symbiotic Spiroplasma.</title>
        <authorList>
            <person name="Lo W.S."/>
            <person name="Gasparich G.E."/>
            <person name="Kuo C.H."/>
        </authorList>
    </citation>
    <scope>NUCLEOTIDE SEQUENCE [LARGE SCALE GENOMIC DNA]</scope>
    <source>
        <strain evidence="2">TDA-040725-5</strain>
    </source>
</reference>
<dbReference type="AlphaFoldDB" id="A0A0H3XIH6"/>
<evidence type="ECO:0000313" key="1">
    <source>
        <dbReference type="EMBL" id="AKM54270.1"/>
    </source>
</evidence>
<accession>A0A0H3XIH6</accession>
<dbReference type="InterPro" id="IPR052077">
    <property type="entry name" value="CcrZ_PhaseVar_Mediator"/>
</dbReference>
<dbReference type="RefSeq" id="WP_047791495.1">
    <property type="nucleotide sequence ID" value="NZ_CP011856.1"/>
</dbReference>
<reference evidence="2" key="2">
    <citation type="submission" date="2015-06" db="EMBL/GenBank/DDBJ databases">
        <title>Complete genome sequence of Spiroplasma eriocheiris TDA-040725-5 (DSM 21848).</title>
        <authorList>
            <person name="Lo W.-S."/>
            <person name="Kuo C.-H."/>
        </authorList>
    </citation>
    <scope>NUCLEOTIDE SEQUENCE [LARGE SCALE GENOMIC DNA]</scope>
    <source>
        <strain evidence="2">TDA-040725-5</strain>
    </source>
</reference>
<dbReference type="SUPFAM" id="SSF56112">
    <property type="entry name" value="Protein kinase-like (PK-like)"/>
    <property type="match status" value="1"/>
</dbReference>
<name>A0A0H3XIH6_9MOLU</name>
<dbReference type="Gene3D" id="3.30.200.20">
    <property type="entry name" value="Phosphorylase Kinase, domain 1"/>
    <property type="match status" value="1"/>
</dbReference>